<comment type="caution">
    <text evidence="2">The sequence shown here is derived from an EMBL/GenBank/DDBJ whole genome shotgun (WGS) entry which is preliminary data.</text>
</comment>
<organism evidence="2 3">
    <name type="scientific">Phytophthora oleae</name>
    <dbReference type="NCBI Taxonomy" id="2107226"/>
    <lineage>
        <taxon>Eukaryota</taxon>
        <taxon>Sar</taxon>
        <taxon>Stramenopiles</taxon>
        <taxon>Oomycota</taxon>
        <taxon>Peronosporomycetes</taxon>
        <taxon>Peronosporales</taxon>
        <taxon>Peronosporaceae</taxon>
        <taxon>Phytophthora</taxon>
    </lineage>
</organism>
<dbReference type="CDD" id="cd21699">
    <property type="entry name" value="JMTM_APP_like"/>
    <property type="match status" value="1"/>
</dbReference>
<protein>
    <recommendedName>
        <fullName evidence="4">TKL protein kinase</fullName>
    </recommendedName>
</protein>
<name>A0ABD3FTF8_9STRA</name>
<feature type="transmembrane region" description="Helical" evidence="1">
    <location>
        <begin position="190"/>
        <end position="211"/>
    </location>
</feature>
<dbReference type="EMBL" id="JBIMZQ010000008">
    <property type="protein sequence ID" value="KAL3669726.1"/>
    <property type="molecule type" value="Genomic_DNA"/>
</dbReference>
<keyword evidence="1" id="KW-0812">Transmembrane</keyword>
<keyword evidence="1" id="KW-0472">Membrane</keyword>
<accession>A0ABD3FTF8</accession>
<keyword evidence="1" id="KW-1133">Transmembrane helix</keyword>
<dbReference type="Proteomes" id="UP001632037">
    <property type="component" value="Unassembled WGS sequence"/>
</dbReference>
<reference evidence="2 3" key="1">
    <citation type="submission" date="2024-09" db="EMBL/GenBank/DDBJ databases">
        <title>Genome sequencing and assembly of Phytophthora oleae, isolate VK10A, causative agent of rot of olive drupes.</title>
        <authorList>
            <person name="Conti Taguali S."/>
            <person name="Riolo M."/>
            <person name="La Spada F."/>
            <person name="Cacciola S.O."/>
            <person name="Dionisio G."/>
        </authorList>
    </citation>
    <scope>NUCLEOTIDE SEQUENCE [LARGE SCALE GENOMIC DNA]</scope>
    <source>
        <strain evidence="2 3">VK10A</strain>
    </source>
</reference>
<evidence type="ECO:0000313" key="3">
    <source>
        <dbReference type="Proteomes" id="UP001632037"/>
    </source>
</evidence>
<evidence type="ECO:0000313" key="2">
    <source>
        <dbReference type="EMBL" id="KAL3669726.1"/>
    </source>
</evidence>
<evidence type="ECO:0008006" key="4">
    <source>
        <dbReference type="Google" id="ProtNLM"/>
    </source>
</evidence>
<keyword evidence="3" id="KW-1185">Reference proteome</keyword>
<evidence type="ECO:0000256" key="1">
    <source>
        <dbReference type="SAM" id="Phobius"/>
    </source>
</evidence>
<dbReference type="AlphaFoldDB" id="A0ABD3FTF8"/>
<sequence>MVNATMYSLSVSYAGTDCDGTPYHIFISESTTCISDEYCLADSNAGSGHLSSLKTVCTTDFMQSVEESFSGSPYLLKLSCGDFGIGEVFFATGNCEVSEGSSAIAIATLSANGSASLETFSDSLCSDADASYTIDRNTLSSHKCDDNDCYWYSSDVAIANSSTQETDTSTFVSAAPVIELSPVDSGLNTAAIIGIGVGSVMVVILLFQTILCCRRRAVEKPIESHLQPLASLDSSQGAVYIQHREATGL</sequence>
<gene>
    <name evidence="2" type="ORF">V7S43_005106</name>
</gene>
<proteinExistence type="predicted"/>